<sequence>MEHTRSIKRILPDELNGEVRQNFQTCMTGSIIRELSEVGGGSLVVKVARRGETTMVTGTSIPEDPPGIRIKLMTSSPL</sequence>
<proteinExistence type="predicted"/>
<comment type="caution">
    <text evidence="1">The sequence shown here is derived from an EMBL/GenBank/DDBJ whole genome shotgun (WGS) entry which is preliminary data.</text>
</comment>
<evidence type="ECO:0000313" key="2">
    <source>
        <dbReference type="Proteomes" id="UP000034591"/>
    </source>
</evidence>
<dbReference type="STRING" id="1618545.US53_C0052G0009"/>
<reference evidence="1 2" key="1">
    <citation type="journal article" date="2015" name="Nature">
        <title>rRNA introns, odd ribosomes, and small enigmatic genomes across a large radiation of phyla.</title>
        <authorList>
            <person name="Brown C.T."/>
            <person name="Hug L.A."/>
            <person name="Thomas B.C."/>
            <person name="Sharon I."/>
            <person name="Castelle C.J."/>
            <person name="Singh A."/>
            <person name="Wilkins M.J."/>
            <person name="Williams K.H."/>
            <person name="Banfield J.F."/>
        </authorList>
    </citation>
    <scope>NUCLEOTIDE SEQUENCE [LARGE SCALE GENOMIC DNA]</scope>
</reference>
<gene>
    <name evidence="1" type="ORF">US53_C0052G0009</name>
</gene>
<dbReference type="AlphaFoldDB" id="A0A0G0K714"/>
<organism evidence="1 2">
    <name type="scientific">Candidatus Woesebacteria bacterium GW2011_GWA1_37_7</name>
    <dbReference type="NCBI Taxonomy" id="1618545"/>
    <lineage>
        <taxon>Bacteria</taxon>
        <taxon>Candidatus Woeseibacteriota</taxon>
    </lineage>
</organism>
<name>A0A0G0K714_9BACT</name>
<dbReference type="EMBL" id="LBTI01000052">
    <property type="protein sequence ID" value="KKQ36431.1"/>
    <property type="molecule type" value="Genomic_DNA"/>
</dbReference>
<dbReference type="Proteomes" id="UP000034591">
    <property type="component" value="Unassembled WGS sequence"/>
</dbReference>
<protein>
    <submittedName>
        <fullName evidence="1">Uncharacterized protein</fullName>
    </submittedName>
</protein>
<evidence type="ECO:0000313" key="1">
    <source>
        <dbReference type="EMBL" id="KKQ36431.1"/>
    </source>
</evidence>
<accession>A0A0G0K714</accession>